<accession>A0A398BPT0</accession>
<protein>
    <submittedName>
        <fullName evidence="2">ATPase</fullName>
    </submittedName>
</protein>
<dbReference type="Pfam" id="PF01869">
    <property type="entry name" value="BcrAD_BadFG"/>
    <property type="match status" value="1"/>
</dbReference>
<dbReference type="RefSeq" id="WP_119135603.1">
    <property type="nucleotide sequence ID" value="NZ_QXXQ01000009.1"/>
</dbReference>
<evidence type="ECO:0000313" key="3">
    <source>
        <dbReference type="Proteomes" id="UP000266649"/>
    </source>
</evidence>
<dbReference type="CDD" id="cd24082">
    <property type="entry name" value="ASKHA_NBD_GspK-like"/>
    <property type="match status" value="1"/>
</dbReference>
<dbReference type="Gene3D" id="3.30.420.40">
    <property type="match status" value="2"/>
</dbReference>
<organism evidence="2 3">
    <name type="scientific">Gemmobacter lutimaris</name>
    <dbReference type="NCBI Taxonomy" id="2306023"/>
    <lineage>
        <taxon>Bacteria</taxon>
        <taxon>Pseudomonadati</taxon>
        <taxon>Pseudomonadota</taxon>
        <taxon>Alphaproteobacteria</taxon>
        <taxon>Rhodobacterales</taxon>
        <taxon>Paracoccaceae</taxon>
        <taxon>Gemmobacter</taxon>
    </lineage>
</organism>
<dbReference type="EMBL" id="QXXQ01000009">
    <property type="protein sequence ID" value="RID90911.1"/>
    <property type="molecule type" value="Genomic_DNA"/>
</dbReference>
<comment type="caution">
    <text evidence="2">The sequence shown here is derived from an EMBL/GenBank/DDBJ whole genome shotgun (WGS) entry which is preliminary data.</text>
</comment>
<evidence type="ECO:0000313" key="2">
    <source>
        <dbReference type="EMBL" id="RID90911.1"/>
    </source>
</evidence>
<dbReference type="Proteomes" id="UP000266649">
    <property type="component" value="Unassembled WGS sequence"/>
</dbReference>
<dbReference type="InterPro" id="IPR002731">
    <property type="entry name" value="ATPase_BadF"/>
</dbReference>
<feature type="domain" description="ATPase BadF/BadG/BcrA/BcrD type" evidence="1">
    <location>
        <begin position="5"/>
        <end position="204"/>
    </location>
</feature>
<name>A0A398BPT0_9RHOB</name>
<reference evidence="2 3" key="1">
    <citation type="submission" date="2018-09" db="EMBL/GenBank/DDBJ databases">
        <title>Gemmobacter lutimaris sp. nov., a marine bacterium isolated from tidal flat.</title>
        <authorList>
            <person name="Lee D.W."/>
            <person name="Yoo Y."/>
            <person name="Kim J.-J."/>
            <person name="Kim B.S."/>
        </authorList>
    </citation>
    <scope>NUCLEOTIDE SEQUENCE [LARGE SCALE GENOMIC DNA]</scope>
    <source>
        <strain evidence="2 3">YJ-T1-11</strain>
    </source>
</reference>
<gene>
    <name evidence="2" type="ORF">D2N39_15055</name>
</gene>
<dbReference type="SUPFAM" id="SSF53067">
    <property type="entry name" value="Actin-like ATPase domain"/>
    <property type="match status" value="2"/>
</dbReference>
<dbReference type="PANTHER" id="PTHR43190:SF3">
    <property type="entry name" value="N-ACETYL-D-GLUCOSAMINE KINASE"/>
    <property type="match status" value="1"/>
</dbReference>
<evidence type="ECO:0000259" key="1">
    <source>
        <dbReference type="Pfam" id="PF01869"/>
    </source>
</evidence>
<keyword evidence="3" id="KW-1185">Reference proteome</keyword>
<dbReference type="OrthoDB" id="63487at2"/>
<dbReference type="PANTHER" id="PTHR43190">
    <property type="entry name" value="N-ACETYL-D-GLUCOSAMINE KINASE"/>
    <property type="match status" value="1"/>
</dbReference>
<dbReference type="InterPro" id="IPR043129">
    <property type="entry name" value="ATPase_NBD"/>
</dbReference>
<sequence length="276" mass="28244">MVVFLGIDGGGTGCRAALADASGAILGFGTAGPANVNSDVAGTFANVMAATRMALTGHDIPETDLVAVLGLAGANVSMAVAQLRQMLPFARIRIVTDAVTAARGALGGSDGIVAAMGTGSVFAVQRNGIMRQFGGRGFVLGDQGSGAVLGRALLAEALRADDGFAEMTPLLAEVLDELGGVEGIITFGFRASPAEFAAFAPRIVQGDDPAARRLFDAAVTELRDLMRILQAGDSLPLVFLGGLGPFYADRLRDLWEIRTPIGSGLDGAVRLALEEA</sequence>
<proteinExistence type="predicted"/>
<dbReference type="InterPro" id="IPR052519">
    <property type="entry name" value="Euk-type_GlcNAc_Kinase"/>
</dbReference>
<dbReference type="AlphaFoldDB" id="A0A398BPT0"/>